<dbReference type="Pfam" id="PF13344">
    <property type="entry name" value="Hydrolase_6"/>
    <property type="match status" value="1"/>
</dbReference>
<name>A0ABW2ASN6_9MICO</name>
<dbReference type="InterPro" id="IPR036412">
    <property type="entry name" value="HAD-like_sf"/>
</dbReference>
<dbReference type="InterPro" id="IPR023214">
    <property type="entry name" value="HAD_sf"/>
</dbReference>
<sequence length="337" mass="35400">MSTLADDYRALVVDLDGVVYRGPQPIQPAVDALAALARHGTRVAYATNNASRSPQEVAEHLRSFGLDVRPTEVFTSSLAGAHHLSQRLPEGARVLPVGGDGVAIALRDRGFEIVDNAEDRPAAVLQGYGPHVTAARLAEAAYAVENGAVWVATNTDRTLPTDRGVAPGNGTLVEAVAVATGVQPETVGKPGPLLYTMAATALEVPAAQTLGVGDRLDTDIAGASAAGMDALFVLSGVHGPADLAQAPREQRPRFVCADAGGLREPYEEPRPESGGYRIGDSVAHLSGDAIRWSDGAPQDDIVALRVVLRVVWDALDDNRIDQRSAARLAAQYGRTQE</sequence>
<evidence type="ECO:0000313" key="2">
    <source>
        <dbReference type="Proteomes" id="UP001596356"/>
    </source>
</evidence>
<organism evidence="1 2">
    <name type="scientific">Branchiibius cervicis</name>
    <dbReference type="NCBI Taxonomy" id="908252"/>
    <lineage>
        <taxon>Bacteria</taxon>
        <taxon>Bacillati</taxon>
        <taxon>Actinomycetota</taxon>
        <taxon>Actinomycetes</taxon>
        <taxon>Micrococcales</taxon>
        <taxon>Dermacoccaceae</taxon>
        <taxon>Branchiibius</taxon>
    </lineage>
</organism>
<keyword evidence="1" id="KW-0378">Hydrolase</keyword>
<gene>
    <name evidence="1" type="ORF">ACFQBT_09440</name>
</gene>
<proteinExistence type="predicted"/>
<dbReference type="EMBL" id="JBHSWJ010000002">
    <property type="protein sequence ID" value="MFC6714027.1"/>
    <property type="molecule type" value="Genomic_DNA"/>
</dbReference>
<evidence type="ECO:0000313" key="1">
    <source>
        <dbReference type="EMBL" id="MFC6714027.1"/>
    </source>
</evidence>
<dbReference type="Proteomes" id="UP001596356">
    <property type="component" value="Unassembled WGS sequence"/>
</dbReference>
<comment type="caution">
    <text evidence="1">The sequence shown here is derived from an EMBL/GenBank/DDBJ whole genome shotgun (WGS) entry which is preliminary data.</text>
</comment>
<keyword evidence="2" id="KW-1185">Reference proteome</keyword>
<dbReference type="NCBIfam" id="TIGR01460">
    <property type="entry name" value="HAD-SF-IIA"/>
    <property type="match status" value="1"/>
</dbReference>
<dbReference type="SUPFAM" id="SSF56784">
    <property type="entry name" value="HAD-like"/>
    <property type="match status" value="1"/>
</dbReference>
<dbReference type="Pfam" id="PF13242">
    <property type="entry name" value="Hydrolase_like"/>
    <property type="match status" value="1"/>
</dbReference>
<protein>
    <submittedName>
        <fullName evidence="1">HAD-IIA family hydrolase</fullName>
    </submittedName>
</protein>
<dbReference type="InterPro" id="IPR006357">
    <property type="entry name" value="HAD-SF_hydro_IIA"/>
</dbReference>
<accession>A0ABW2ASN6</accession>
<dbReference type="PANTHER" id="PTHR19288:SF95">
    <property type="entry name" value="D-GLYCEROL 3-PHOSPHATE PHOSPHATASE"/>
    <property type="match status" value="1"/>
</dbReference>
<dbReference type="Gene3D" id="3.40.50.1000">
    <property type="entry name" value="HAD superfamily/HAD-like"/>
    <property type="match status" value="2"/>
</dbReference>
<dbReference type="PANTHER" id="PTHR19288">
    <property type="entry name" value="4-NITROPHENYLPHOSPHATASE-RELATED"/>
    <property type="match status" value="1"/>
</dbReference>
<reference evidence="2" key="1">
    <citation type="journal article" date="2019" name="Int. J. Syst. Evol. Microbiol.">
        <title>The Global Catalogue of Microorganisms (GCM) 10K type strain sequencing project: providing services to taxonomists for standard genome sequencing and annotation.</title>
        <authorList>
            <consortium name="The Broad Institute Genomics Platform"/>
            <consortium name="The Broad Institute Genome Sequencing Center for Infectious Disease"/>
            <person name="Wu L."/>
            <person name="Ma J."/>
        </authorList>
    </citation>
    <scope>NUCLEOTIDE SEQUENCE [LARGE SCALE GENOMIC DNA]</scope>
    <source>
        <strain evidence="2">NBRC 106593</strain>
    </source>
</reference>
<dbReference type="RefSeq" id="WP_377822217.1">
    <property type="nucleotide sequence ID" value="NZ_JBHSWJ010000002.1"/>
</dbReference>
<dbReference type="GO" id="GO:0016787">
    <property type="term" value="F:hydrolase activity"/>
    <property type="evidence" value="ECO:0007669"/>
    <property type="project" value="UniProtKB-KW"/>
</dbReference>